<comment type="similarity">
    <text evidence="2">Belongs to the TrbL/VirB6 family.</text>
</comment>
<feature type="transmembrane region" description="Helical" evidence="6">
    <location>
        <begin position="198"/>
        <end position="217"/>
    </location>
</feature>
<evidence type="ECO:0000256" key="4">
    <source>
        <dbReference type="ARBA" id="ARBA00022989"/>
    </source>
</evidence>
<gene>
    <name evidence="7" type="ORF">SAE02_59680</name>
</gene>
<evidence type="ECO:0000256" key="6">
    <source>
        <dbReference type="SAM" id="Phobius"/>
    </source>
</evidence>
<dbReference type="RefSeq" id="WP_044436859.1">
    <property type="nucleotide sequence ID" value="NZ_BJYZ01000032.1"/>
</dbReference>
<keyword evidence="8" id="KW-1185">Reference proteome</keyword>
<comment type="subcellular location">
    <subcellularLocation>
        <location evidence="1">Membrane</location>
        <topology evidence="1">Multi-pass membrane protein</topology>
    </subcellularLocation>
</comment>
<name>A0A512E036_9PROT</name>
<evidence type="ECO:0000313" key="7">
    <source>
        <dbReference type="EMBL" id="GEO41820.1"/>
    </source>
</evidence>
<evidence type="ECO:0000256" key="2">
    <source>
        <dbReference type="ARBA" id="ARBA00007802"/>
    </source>
</evidence>
<feature type="transmembrane region" description="Helical" evidence="6">
    <location>
        <begin position="42"/>
        <end position="68"/>
    </location>
</feature>
<evidence type="ECO:0000256" key="5">
    <source>
        <dbReference type="ARBA" id="ARBA00023136"/>
    </source>
</evidence>
<evidence type="ECO:0000313" key="8">
    <source>
        <dbReference type="Proteomes" id="UP000321523"/>
    </source>
</evidence>
<protein>
    <recommendedName>
        <fullName evidence="9">Conjugal transfer protein TrbL</fullName>
    </recommendedName>
</protein>
<proteinExistence type="inferred from homology"/>
<feature type="transmembrane region" description="Helical" evidence="6">
    <location>
        <begin position="165"/>
        <end position="186"/>
    </location>
</feature>
<sequence>MTIVDEVFFLVLGILDAGFAMVMPVVLATFAITFGWGITRLAFAWLAGAMENIVGDLIGLFVVFWLFLAIAWSAKEIVDAAGNFALTLGSSIVGVDKASGDMFTPSAQWGIADDQVNKILETESALCTGNWECIKTLDDRLMLELAALLIYISFAFIIFEIATTAIGYKVNGLFMLIFTPMAVTPFTKNMAEGAIQGWLNNLVKLTIIAMVAGIGARSFELMDLPPTPVFDDLIPAVLLAVFIAWLAWQSRVLSAGIISAVPQLSSQAVTRGVGNVVRSATGAGSMVERGRSLAQREVTHMASTGRGIGHGAQRMATGAKQAATAASTSQYWSRVRAASQSRRS</sequence>
<keyword evidence="5 6" id="KW-0472">Membrane</keyword>
<keyword evidence="3 6" id="KW-0812">Transmembrane</keyword>
<feature type="transmembrane region" description="Helical" evidence="6">
    <location>
        <begin position="7"/>
        <end position="36"/>
    </location>
</feature>
<dbReference type="InterPro" id="IPR007688">
    <property type="entry name" value="Conjugal_tfr_TrbL/VirB6"/>
</dbReference>
<evidence type="ECO:0000256" key="3">
    <source>
        <dbReference type="ARBA" id="ARBA00022692"/>
    </source>
</evidence>
<organism evidence="7 8">
    <name type="scientific">Skermanella aerolata</name>
    <dbReference type="NCBI Taxonomy" id="393310"/>
    <lineage>
        <taxon>Bacteria</taxon>
        <taxon>Pseudomonadati</taxon>
        <taxon>Pseudomonadota</taxon>
        <taxon>Alphaproteobacteria</taxon>
        <taxon>Rhodospirillales</taxon>
        <taxon>Azospirillaceae</taxon>
        <taxon>Skermanella</taxon>
    </lineage>
</organism>
<keyword evidence="4 6" id="KW-1133">Transmembrane helix</keyword>
<dbReference type="GO" id="GO:0030255">
    <property type="term" value="P:protein secretion by the type IV secretion system"/>
    <property type="evidence" value="ECO:0007669"/>
    <property type="project" value="InterPro"/>
</dbReference>
<dbReference type="Proteomes" id="UP000321523">
    <property type="component" value="Unassembled WGS sequence"/>
</dbReference>
<comment type="caution">
    <text evidence="7">The sequence shown here is derived from an EMBL/GenBank/DDBJ whole genome shotgun (WGS) entry which is preliminary data.</text>
</comment>
<accession>A0A512E036</accession>
<feature type="transmembrane region" description="Helical" evidence="6">
    <location>
        <begin position="229"/>
        <end position="248"/>
    </location>
</feature>
<dbReference type="EMBL" id="BJYZ01000032">
    <property type="protein sequence ID" value="GEO41820.1"/>
    <property type="molecule type" value="Genomic_DNA"/>
</dbReference>
<dbReference type="GO" id="GO:0016020">
    <property type="term" value="C:membrane"/>
    <property type="evidence" value="ECO:0007669"/>
    <property type="project" value="UniProtKB-SubCell"/>
</dbReference>
<evidence type="ECO:0000256" key="1">
    <source>
        <dbReference type="ARBA" id="ARBA00004141"/>
    </source>
</evidence>
<dbReference type="AlphaFoldDB" id="A0A512E036"/>
<reference evidence="7 8" key="1">
    <citation type="submission" date="2019-07" db="EMBL/GenBank/DDBJ databases">
        <title>Whole genome shotgun sequence of Skermanella aerolata NBRC 106429.</title>
        <authorList>
            <person name="Hosoyama A."/>
            <person name="Uohara A."/>
            <person name="Ohji S."/>
            <person name="Ichikawa N."/>
        </authorList>
    </citation>
    <scope>NUCLEOTIDE SEQUENCE [LARGE SCALE GENOMIC DNA]</scope>
    <source>
        <strain evidence="7 8">NBRC 106429</strain>
    </source>
</reference>
<feature type="transmembrane region" description="Helical" evidence="6">
    <location>
        <begin position="141"/>
        <end position="159"/>
    </location>
</feature>
<dbReference type="Pfam" id="PF04610">
    <property type="entry name" value="TrbL"/>
    <property type="match status" value="1"/>
</dbReference>
<evidence type="ECO:0008006" key="9">
    <source>
        <dbReference type="Google" id="ProtNLM"/>
    </source>
</evidence>